<dbReference type="PROSITE" id="PS00178">
    <property type="entry name" value="AA_TRNA_LIGASE_I"/>
    <property type="match status" value="1"/>
</dbReference>
<evidence type="ECO:0000256" key="5">
    <source>
        <dbReference type="ARBA" id="ARBA00022840"/>
    </source>
</evidence>
<dbReference type="InterPro" id="IPR014729">
    <property type="entry name" value="Rossmann-like_a/b/a_fold"/>
</dbReference>
<protein>
    <recommendedName>
        <fullName evidence="2 9">Tryptophan--tRNA ligase</fullName>
        <ecNumber evidence="2 9">6.1.1.2</ecNumber>
    </recommendedName>
</protein>
<evidence type="ECO:0000256" key="9">
    <source>
        <dbReference type="NCBIfam" id="TIGR00233"/>
    </source>
</evidence>
<dbReference type="PRINTS" id="PR01039">
    <property type="entry name" value="TRNASYNTHTRP"/>
</dbReference>
<evidence type="ECO:0000313" key="11">
    <source>
        <dbReference type="EMBL" id="OGZ23873.1"/>
    </source>
</evidence>
<proteinExistence type="inferred from homology"/>
<evidence type="ECO:0000256" key="6">
    <source>
        <dbReference type="ARBA" id="ARBA00022917"/>
    </source>
</evidence>
<evidence type="ECO:0000313" key="12">
    <source>
        <dbReference type="Proteomes" id="UP000178647"/>
    </source>
</evidence>
<accession>A0A1G2EDK5</accession>
<dbReference type="Gene3D" id="1.10.240.10">
    <property type="entry name" value="Tyrosyl-Transfer RNA Synthetase"/>
    <property type="match status" value="1"/>
</dbReference>
<dbReference type="CDD" id="cd00806">
    <property type="entry name" value="TrpRS_core"/>
    <property type="match status" value="1"/>
</dbReference>
<evidence type="ECO:0000256" key="3">
    <source>
        <dbReference type="ARBA" id="ARBA00022598"/>
    </source>
</evidence>
<dbReference type="GO" id="GO:0005524">
    <property type="term" value="F:ATP binding"/>
    <property type="evidence" value="ECO:0007669"/>
    <property type="project" value="UniProtKB-KW"/>
</dbReference>
<dbReference type="SUPFAM" id="SSF52374">
    <property type="entry name" value="Nucleotidylyl transferase"/>
    <property type="match status" value="1"/>
</dbReference>
<dbReference type="STRING" id="1801672.A2896_02900"/>
<dbReference type="InterPro" id="IPR001412">
    <property type="entry name" value="aa-tRNA-synth_I_CS"/>
</dbReference>
<organism evidence="11 12">
    <name type="scientific">Candidatus Nealsonbacteria bacterium RIFCSPLOWO2_01_FULL_43_32</name>
    <dbReference type="NCBI Taxonomy" id="1801672"/>
    <lineage>
        <taxon>Bacteria</taxon>
        <taxon>Candidatus Nealsoniibacteriota</taxon>
    </lineage>
</organism>
<comment type="caution">
    <text evidence="11">The sequence shown here is derived from an EMBL/GenBank/DDBJ whole genome shotgun (WGS) entry which is preliminary data.</text>
</comment>
<evidence type="ECO:0000256" key="7">
    <source>
        <dbReference type="ARBA" id="ARBA00023146"/>
    </source>
</evidence>
<evidence type="ECO:0000256" key="4">
    <source>
        <dbReference type="ARBA" id="ARBA00022741"/>
    </source>
</evidence>
<sequence>MATKRILTGMRPTGALHLGHYVGALKQWLALQDEYECFFLIADVQALTTHVDRPRVIEESVREVVLDWLGVGLDPTKPNVCFVLQSSLPELTELTAYFTMLVPFTKMEHNPTIRAELKDLKKSATAGFMIYPISQAADILLFSPYPPEKSDKLLVPVGEDQVPHLEETNQIARRFNALYGKTFLECKPEVGEIGRLPGVDGKSKMSKSLGNAIQLKDGPDTVSKLVSKMFTDPKKLHRDDPGHPQRCPVYLYHRAFSTSQMFRGRATKCKTGRLGCVECKKELADILNNFLEPIRTRRAEAEKAPLDTYLRQGTEKAREIGQNMMKVIRHAMHLDYPSVKSSLTKGG</sequence>
<dbReference type="PANTHER" id="PTHR43766:SF1">
    <property type="entry name" value="TRYPTOPHAN--TRNA LIGASE, MITOCHONDRIAL"/>
    <property type="match status" value="1"/>
</dbReference>
<dbReference type="Gene3D" id="3.40.50.620">
    <property type="entry name" value="HUPs"/>
    <property type="match status" value="1"/>
</dbReference>
<keyword evidence="5 10" id="KW-0067">ATP-binding</keyword>
<comment type="catalytic activity">
    <reaction evidence="8">
        <text>tRNA(Trp) + L-tryptophan + ATP = L-tryptophyl-tRNA(Trp) + AMP + diphosphate + H(+)</text>
        <dbReference type="Rhea" id="RHEA:24080"/>
        <dbReference type="Rhea" id="RHEA-COMP:9671"/>
        <dbReference type="Rhea" id="RHEA-COMP:9705"/>
        <dbReference type="ChEBI" id="CHEBI:15378"/>
        <dbReference type="ChEBI" id="CHEBI:30616"/>
        <dbReference type="ChEBI" id="CHEBI:33019"/>
        <dbReference type="ChEBI" id="CHEBI:57912"/>
        <dbReference type="ChEBI" id="CHEBI:78442"/>
        <dbReference type="ChEBI" id="CHEBI:78535"/>
        <dbReference type="ChEBI" id="CHEBI:456215"/>
        <dbReference type="EC" id="6.1.1.2"/>
    </reaction>
</comment>
<dbReference type="Proteomes" id="UP000178647">
    <property type="component" value="Unassembled WGS sequence"/>
</dbReference>
<dbReference type="InterPro" id="IPR002305">
    <property type="entry name" value="aa-tRNA-synth_Ic"/>
</dbReference>
<dbReference type="AlphaFoldDB" id="A0A1G2EDK5"/>
<keyword evidence="4 10" id="KW-0547">Nucleotide-binding</keyword>
<evidence type="ECO:0000256" key="8">
    <source>
        <dbReference type="ARBA" id="ARBA00049929"/>
    </source>
</evidence>
<dbReference type="InterPro" id="IPR002306">
    <property type="entry name" value="Trp-tRNA-ligase"/>
</dbReference>
<keyword evidence="7 10" id="KW-0030">Aminoacyl-tRNA synthetase</keyword>
<dbReference type="GO" id="GO:0005829">
    <property type="term" value="C:cytosol"/>
    <property type="evidence" value="ECO:0007669"/>
    <property type="project" value="TreeGrafter"/>
</dbReference>
<evidence type="ECO:0000256" key="10">
    <source>
        <dbReference type="RuleBase" id="RU363036"/>
    </source>
</evidence>
<reference evidence="11 12" key="1">
    <citation type="journal article" date="2016" name="Nat. Commun.">
        <title>Thousands of microbial genomes shed light on interconnected biogeochemical processes in an aquifer system.</title>
        <authorList>
            <person name="Anantharaman K."/>
            <person name="Brown C.T."/>
            <person name="Hug L.A."/>
            <person name="Sharon I."/>
            <person name="Castelle C.J."/>
            <person name="Probst A.J."/>
            <person name="Thomas B.C."/>
            <person name="Singh A."/>
            <person name="Wilkins M.J."/>
            <person name="Karaoz U."/>
            <person name="Brodie E.L."/>
            <person name="Williams K.H."/>
            <person name="Hubbard S.S."/>
            <person name="Banfield J.F."/>
        </authorList>
    </citation>
    <scope>NUCLEOTIDE SEQUENCE [LARGE SCALE GENOMIC DNA]</scope>
</reference>
<comment type="similarity">
    <text evidence="1 10">Belongs to the class-I aminoacyl-tRNA synthetase family.</text>
</comment>
<dbReference type="NCBIfam" id="TIGR00233">
    <property type="entry name" value="trpS"/>
    <property type="match status" value="1"/>
</dbReference>
<dbReference type="FunFam" id="1.10.240.10:FF:000005">
    <property type="entry name" value="Tryptophan--tRNA ligase"/>
    <property type="match status" value="1"/>
</dbReference>
<keyword evidence="6 10" id="KW-0648">Protein biosynthesis</keyword>
<keyword evidence="3 10" id="KW-0436">Ligase</keyword>
<evidence type="ECO:0000256" key="1">
    <source>
        <dbReference type="ARBA" id="ARBA00005594"/>
    </source>
</evidence>
<dbReference type="EMBL" id="MHMH01000022">
    <property type="protein sequence ID" value="OGZ23873.1"/>
    <property type="molecule type" value="Genomic_DNA"/>
</dbReference>
<dbReference type="GO" id="GO:0004830">
    <property type="term" value="F:tryptophan-tRNA ligase activity"/>
    <property type="evidence" value="ECO:0007669"/>
    <property type="project" value="UniProtKB-UniRule"/>
</dbReference>
<dbReference type="PANTHER" id="PTHR43766">
    <property type="entry name" value="TRYPTOPHAN--TRNA LIGASE, MITOCHONDRIAL"/>
    <property type="match status" value="1"/>
</dbReference>
<name>A0A1G2EDK5_9BACT</name>
<dbReference type="EC" id="6.1.1.2" evidence="2 9"/>
<dbReference type="GO" id="GO:0006436">
    <property type="term" value="P:tryptophanyl-tRNA aminoacylation"/>
    <property type="evidence" value="ECO:0007669"/>
    <property type="project" value="UniProtKB-UniRule"/>
</dbReference>
<gene>
    <name evidence="11" type="ORF">A2896_02900</name>
</gene>
<dbReference type="Pfam" id="PF00579">
    <property type="entry name" value="tRNA-synt_1b"/>
    <property type="match status" value="1"/>
</dbReference>
<evidence type="ECO:0000256" key="2">
    <source>
        <dbReference type="ARBA" id="ARBA00013161"/>
    </source>
</evidence>
<dbReference type="InterPro" id="IPR050203">
    <property type="entry name" value="Trp-tRNA_synthetase"/>
</dbReference>